<dbReference type="AlphaFoldDB" id="A0A061QM41"/>
<proteinExistence type="predicted"/>
<protein>
    <submittedName>
        <fullName evidence="1">Uncharacterized protein</fullName>
    </submittedName>
</protein>
<organism evidence="1">
    <name type="scientific">Tetraselmis sp. GSL018</name>
    <dbReference type="NCBI Taxonomy" id="582737"/>
    <lineage>
        <taxon>Eukaryota</taxon>
        <taxon>Viridiplantae</taxon>
        <taxon>Chlorophyta</taxon>
        <taxon>core chlorophytes</taxon>
        <taxon>Chlorodendrophyceae</taxon>
        <taxon>Chlorodendrales</taxon>
        <taxon>Chlorodendraceae</taxon>
        <taxon>Tetraselmis</taxon>
    </lineage>
</organism>
<gene>
    <name evidence="1" type="ORF">TSPGSL018_25475</name>
</gene>
<accession>A0A061QM41</accession>
<evidence type="ECO:0000313" key="1">
    <source>
        <dbReference type="EMBL" id="JAC61707.1"/>
    </source>
</evidence>
<dbReference type="EMBL" id="GBEZ01025374">
    <property type="protein sequence ID" value="JAC61707.1"/>
    <property type="molecule type" value="Transcribed_RNA"/>
</dbReference>
<reference evidence="1" key="1">
    <citation type="submission" date="2014-05" db="EMBL/GenBank/DDBJ databases">
        <title>The transcriptome of the halophilic microalga Tetraselmis sp. GSL018 isolated from the Great Salt Lake, Utah.</title>
        <authorList>
            <person name="Jinkerson R.E."/>
            <person name="D'Adamo S."/>
            <person name="Posewitz M.C."/>
        </authorList>
    </citation>
    <scope>NUCLEOTIDE SEQUENCE</scope>
    <source>
        <strain evidence="1">GSL018</strain>
    </source>
</reference>
<sequence>MFENALGQIEEEILHVRKELQKRIVPAMGGGTIMQALIGRPPFPLRLKARRSPHGLELGAEQRLHAARVLRAAHPRR</sequence>
<name>A0A061QM41_9CHLO</name>